<keyword evidence="3" id="KW-0808">Transferase</keyword>
<sequence length="222" mass="24027">REIAAVLDRLVMSSEPQPARRAQPPGPPSPIDPSLRPDDRMRQQVPSTSSALAASRLRRPYGEAALPTDAGLPSKYSSVILVGSNHYVLRTSPLRKVLTMSISSPSSLPGDEPPHRADSELRRKLLAEDRLAQPSIVSNPSEDDSGDSRCRARCQLFLKIALAFVATMITMTYFLWGPSALAMRPNLPIMPSGAVVLGNTAGPALETPESSRQYFLDVQSSP</sequence>
<keyword evidence="4" id="KW-1185">Reference proteome</keyword>
<keyword evidence="2" id="KW-1133">Transmembrane helix</keyword>
<feature type="region of interest" description="Disordered" evidence="1">
    <location>
        <begin position="1"/>
        <end position="56"/>
    </location>
</feature>
<dbReference type="Proteomes" id="UP000553632">
    <property type="component" value="Unassembled WGS sequence"/>
</dbReference>
<evidence type="ECO:0000256" key="1">
    <source>
        <dbReference type="SAM" id="MobiDB-lite"/>
    </source>
</evidence>
<name>A0A7J6RRS1_PEROL</name>
<protein>
    <submittedName>
        <fullName evidence="3">Cyclin-dependent kinase 8</fullName>
    </submittedName>
</protein>
<evidence type="ECO:0000313" key="3">
    <source>
        <dbReference type="EMBL" id="KAF4723183.1"/>
    </source>
</evidence>
<feature type="non-terminal residue" evidence="3">
    <location>
        <position position="1"/>
    </location>
</feature>
<keyword evidence="2" id="KW-0812">Transmembrane</keyword>
<dbReference type="AlphaFoldDB" id="A0A7J6RRS1"/>
<keyword evidence="2" id="KW-0472">Membrane</keyword>
<dbReference type="EMBL" id="JABANO010023647">
    <property type="protein sequence ID" value="KAF4723183.1"/>
    <property type="molecule type" value="Genomic_DNA"/>
</dbReference>
<reference evidence="3 4" key="1">
    <citation type="submission" date="2020-04" db="EMBL/GenBank/DDBJ databases">
        <title>Perkinsus olseni comparative genomics.</title>
        <authorList>
            <person name="Bogema D.R."/>
        </authorList>
    </citation>
    <scope>NUCLEOTIDE SEQUENCE [LARGE SCALE GENOMIC DNA]</scope>
    <source>
        <strain evidence="3 4">ATCC PRA-207</strain>
    </source>
</reference>
<accession>A0A7J6RRS1</accession>
<dbReference type="GO" id="GO:0016301">
    <property type="term" value="F:kinase activity"/>
    <property type="evidence" value="ECO:0007669"/>
    <property type="project" value="UniProtKB-KW"/>
</dbReference>
<evidence type="ECO:0000313" key="4">
    <source>
        <dbReference type="Proteomes" id="UP000553632"/>
    </source>
</evidence>
<evidence type="ECO:0000256" key="2">
    <source>
        <dbReference type="SAM" id="Phobius"/>
    </source>
</evidence>
<gene>
    <name evidence="3" type="primary">CDK8_4</name>
    <name evidence="3" type="ORF">FOZ63_010233</name>
</gene>
<comment type="caution">
    <text evidence="3">The sequence shown here is derived from an EMBL/GenBank/DDBJ whole genome shotgun (WGS) entry which is preliminary data.</text>
</comment>
<proteinExistence type="predicted"/>
<organism evidence="3 4">
    <name type="scientific">Perkinsus olseni</name>
    <name type="common">Perkinsus atlanticus</name>
    <dbReference type="NCBI Taxonomy" id="32597"/>
    <lineage>
        <taxon>Eukaryota</taxon>
        <taxon>Sar</taxon>
        <taxon>Alveolata</taxon>
        <taxon>Perkinsozoa</taxon>
        <taxon>Perkinsea</taxon>
        <taxon>Perkinsida</taxon>
        <taxon>Perkinsidae</taxon>
        <taxon>Perkinsus</taxon>
    </lineage>
</organism>
<feature type="transmembrane region" description="Helical" evidence="2">
    <location>
        <begin position="156"/>
        <end position="176"/>
    </location>
</feature>
<keyword evidence="3" id="KW-0418">Kinase</keyword>